<gene>
    <name evidence="1" type="ORF">V1478_008519</name>
</gene>
<evidence type="ECO:0000313" key="1">
    <source>
        <dbReference type="EMBL" id="KAL2724006.1"/>
    </source>
</evidence>
<sequence length="59" mass="7097">MYKYKIRHTKTIDVAIYDQDKLMNKTYNVSECQRIIICLGNDNENKCLICDKMKYFNIV</sequence>
<protein>
    <submittedName>
        <fullName evidence="1">Uncharacterized protein</fullName>
    </submittedName>
</protein>
<proteinExistence type="predicted"/>
<accession>A0ABD2ATR0</accession>
<organism evidence="1 2">
    <name type="scientific">Vespula squamosa</name>
    <name type="common">Southern yellow jacket</name>
    <name type="synonym">Wasp</name>
    <dbReference type="NCBI Taxonomy" id="30214"/>
    <lineage>
        <taxon>Eukaryota</taxon>
        <taxon>Metazoa</taxon>
        <taxon>Ecdysozoa</taxon>
        <taxon>Arthropoda</taxon>
        <taxon>Hexapoda</taxon>
        <taxon>Insecta</taxon>
        <taxon>Pterygota</taxon>
        <taxon>Neoptera</taxon>
        <taxon>Endopterygota</taxon>
        <taxon>Hymenoptera</taxon>
        <taxon>Apocrita</taxon>
        <taxon>Aculeata</taxon>
        <taxon>Vespoidea</taxon>
        <taxon>Vespidae</taxon>
        <taxon>Vespinae</taxon>
        <taxon>Vespula</taxon>
    </lineage>
</organism>
<keyword evidence="2" id="KW-1185">Reference proteome</keyword>
<dbReference type="AlphaFoldDB" id="A0ABD2ATR0"/>
<dbReference type="EMBL" id="JAUDFV010000139">
    <property type="protein sequence ID" value="KAL2724006.1"/>
    <property type="molecule type" value="Genomic_DNA"/>
</dbReference>
<dbReference type="Proteomes" id="UP001607302">
    <property type="component" value="Unassembled WGS sequence"/>
</dbReference>
<reference evidence="1 2" key="1">
    <citation type="journal article" date="2024" name="Ann. Entomol. Soc. Am.">
        <title>Genomic analyses of the southern and eastern yellowjacket wasps (Hymenoptera: Vespidae) reveal evolutionary signatures of social life.</title>
        <authorList>
            <person name="Catto M.A."/>
            <person name="Caine P.B."/>
            <person name="Orr S.E."/>
            <person name="Hunt B.G."/>
            <person name="Goodisman M.A.D."/>
        </authorList>
    </citation>
    <scope>NUCLEOTIDE SEQUENCE [LARGE SCALE GENOMIC DNA]</scope>
    <source>
        <strain evidence="1">233</strain>
        <tissue evidence="1">Head and thorax</tissue>
    </source>
</reference>
<evidence type="ECO:0000313" key="2">
    <source>
        <dbReference type="Proteomes" id="UP001607302"/>
    </source>
</evidence>
<comment type="caution">
    <text evidence="1">The sequence shown here is derived from an EMBL/GenBank/DDBJ whole genome shotgun (WGS) entry which is preliminary data.</text>
</comment>
<name>A0ABD2ATR0_VESSQ</name>